<keyword evidence="3" id="KW-1185">Reference proteome</keyword>
<name>A0ABV4HJP4_9SPHI</name>
<evidence type="ECO:0000313" key="3">
    <source>
        <dbReference type="Proteomes" id="UP001566204"/>
    </source>
</evidence>
<comment type="caution">
    <text evidence="2">The sequence shown here is derived from an EMBL/GenBank/DDBJ whole genome shotgun (WGS) entry which is preliminary data.</text>
</comment>
<feature type="transmembrane region" description="Helical" evidence="1">
    <location>
        <begin position="36"/>
        <end position="55"/>
    </location>
</feature>
<dbReference type="Proteomes" id="UP001566204">
    <property type="component" value="Unassembled WGS sequence"/>
</dbReference>
<dbReference type="EMBL" id="JBEOQB010000010">
    <property type="protein sequence ID" value="MEZ0454767.1"/>
    <property type="molecule type" value="Genomic_DNA"/>
</dbReference>
<sequence>MALRYVGRIQGGLKSTARGENNNTAWLRMQKVGSGGGITAVLPMVGMVICTYSNYAF</sequence>
<accession>A0ABV4HJP4</accession>
<keyword evidence="1" id="KW-1133">Transmembrane helix</keyword>
<reference evidence="2 3" key="1">
    <citation type="submission" date="2024-06" db="EMBL/GenBank/DDBJ databases">
        <title>Soil Sphingobacterium thalpophilum.</title>
        <authorList>
            <person name="Yang J."/>
            <person name="Li J."/>
        </authorList>
    </citation>
    <scope>NUCLEOTIDE SEQUENCE [LARGE SCALE GENOMIC DNA]</scope>
    <source>
        <strain evidence="2 3">22g91tb</strain>
    </source>
</reference>
<keyword evidence="1" id="KW-0472">Membrane</keyword>
<keyword evidence="1" id="KW-0812">Transmembrane</keyword>
<organism evidence="2 3">
    <name type="scientific">Sphingobacterium thalpophilum</name>
    <dbReference type="NCBI Taxonomy" id="259"/>
    <lineage>
        <taxon>Bacteria</taxon>
        <taxon>Pseudomonadati</taxon>
        <taxon>Bacteroidota</taxon>
        <taxon>Sphingobacteriia</taxon>
        <taxon>Sphingobacteriales</taxon>
        <taxon>Sphingobacteriaceae</taxon>
        <taxon>Sphingobacterium</taxon>
    </lineage>
</organism>
<gene>
    <name evidence="2" type="ORF">ABTW24_24475</name>
</gene>
<protein>
    <submittedName>
        <fullName evidence="2">Uncharacterized protein</fullName>
    </submittedName>
</protein>
<evidence type="ECO:0000313" key="2">
    <source>
        <dbReference type="EMBL" id="MEZ0454767.1"/>
    </source>
</evidence>
<dbReference type="RefSeq" id="WP_370483463.1">
    <property type="nucleotide sequence ID" value="NZ_JBEOQA010000002.1"/>
</dbReference>
<evidence type="ECO:0000256" key="1">
    <source>
        <dbReference type="SAM" id="Phobius"/>
    </source>
</evidence>
<proteinExistence type="predicted"/>